<dbReference type="InterPro" id="IPR006595">
    <property type="entry name" value="CTLH_C"/>
</dbReference>
<dbReference type="EMBL" id="BPVZ01000002">
    <property type="protein sequence ID" value="GKU87314.1"/>
    <property type="molecule type" value="Genomic_DNA"/>
</dbReference>
<reference evidence="4 5" key="1">
    <citation type="journal article" date="2021" name="Commun. Biol.">
        <title>The genome of Shorea leprosula (Dipterocarpaceae) highlights the ecological relevance of drought in aseasonal tropical rainforests.</title>
        <authorList>
            <person name="Ng K.K.S."/>
            <person name="Kobayashi M.J."/>
            <person name="Fawcett J.A."/>
            <person name="Hatakeyama M."/>
            <person name="Paape T."/>
            <person name="Ng C.H."/>
            <person name="Ang C.C."/>
            <person name="Tnah L.H."/>
            <person name="Lee C.T."/>
            <person name="Nishiyama T."/>
            <person name="Sese J."/>
            <person name="O'Brien M.J."/>
            <person name="Copetti D."/>
            <person name="Mohd Noor M.I."/>
            <person name="Ong R.C."/>
            <person name="Putra M."/>
            <person name="Sireger I.Z."/>
            <person name="Indrioko S."/>
            <person name="Kosugi Y."/>
            <person name="Izuno A."/>
            <person name="Isagi Y."/>
            <person name="Lee S.L."/>
            <person name="Shimizu K.K."/>
        </authorList>
    </citation>
    <scope>NUCLEOTIDE SEQUENCE [LARGE SCALE GENOMIC DNA]</scope>
    <source>
        <strain evidence="4">214</strain>
    </source>
</reference>
<evidence type="ECO:0000313" key="5">
    <source>
        <dbReference type="Proteomes" id="UP001054252"/>
    </source>
</evidence>
<keyword evidence="2" id="KW-0677">Repeat</keyword>
<sequence>MAAPNKQLVLTVIRFLKDHNLHATAHMLEQESGCHFDIKYFETLAMEGKYEEAEKYLSGFTTMDDNWHSMWVFFELRKQKYLEALEKKDLLKALDILLKELQDFNRQSETIFKEAMALLTLENFREHPSLAGYGDMQLERLHMVHSIKKSLLWNPKLQGKLHLPGTNNFHVEDMVVNGEAGAAPLGGRHGNEPGRRD</sequence>
<name>A0AAV5HNV4_9ROSI</name>
<dbReference type="InterPro" id="IPR054080">
    <property type="entry name" value="TPR1-like_2nd"/>
</dbReference>
<keyword evidence="5" id="KW-1185">Reference proteome</keyword>
<dbReference type="Proteomes" id="UP001054252">
    <property type="component" value="Unassembled WGS sequence"/>
</dbReference>
<dbReference type="PANTHER" id="PTHR44083:SF30">
    <property type="entry name" value="TOPLESS-LIKE PROTEIN"/>
    <property type="match status" value="1"/>
</dbReference>
<organism evidence="4 5">
    <name type="scientific">Rubroshorea leprosula</name>
    <dbReference type="NCBI Taxonomy" id="152421"/>
    <lineage>
        <taxon>Eukaryota</taxon>
        <taxon>Viridiplantae</taxon>
        <taxon>Streptophyta</taxon>
        <taxon>Embryophyta</taxon>
        <taxon>Tracheophyta</taxon>
        <taxon>Spermatophyta</taxon>
        <taxon>Magnoliopsida</taxon>
        <taxon>eudicotyledons</taxon>
        <taxon>Gunneridae</taxon>
        <taxon>Pentapetalae</taxon>
        <taxon>rosids</taxon>
        <taxon>malvids</taxon>
        <taxon>Malvales</taxon>
        <taxon>Dipterocarpaceae</taxon>
        <taxon>Rubroshorea</taxon>
    </lineage>
</organism>
<dbReference type="SMART" id="SM00668">
    <property type="entry name" value="CTLH"/>
    <property type="match status" value="1"/>
</dbReference>
<comment type="caution">
    <text evidence="4">The sequence shown here is derived from an EMBL/GenBank/DDBJ whole genome shotgun (WGS) entry which is preliminary data.</text>
</comment>
<dbReference type="Pfam" id="PF21889">
    <property type="entry name" value="TPR1-like_2nd"/>
    <property type="match status" value="1"/>
</dbReference>
<gene>
    <name evidence="4" type="ORF">SLEP1_g1736</name>
</gene>
<dbReference type="InterPro" id="IPR006594">
    <property type="entry name" value="LisH"/>
</dbReference>
<evidence type="ECO:0000259" key="3">
    <source>
        <dbReference type="PROSITE" id="PS50897"/>
    </source>
</evidence>
<dbReference type="PROSITE" id="PS50896">
    <property type="entry name" value="LISH"/>
    <property type="match status" value="1"/>
</dbReference>
<feature type="domain" description="CTLH" evidence="3">
    <location>
        <begin position="35"/>
        <end position="92"/>
    </location>
</feature>
<accession>A0AAV5HNV4</accession>
<dbReference type="InterPro" id="IPR027728">
    <property type="entry name" value="Topless_fam"/>
</dbReference>
<keyword evidence="1" id="KW-0853">WD repeat</keyword>
<evidence type="ECO:0000256" key="1">
    <source>
        <dbReference type="ARBA" id="ARBA00022574"/>
    </source>
</evidence>
<proteinExistence type="predicted"/>
<dbReference type="GO" id="GO:0006355">
    <property type="term" value="P:regulation of DNA-templated transcription"/>
    <property type="evidence" value="ECO:0007669"/>
    <property type="project" value="InterPro"/>
</dbReference>
<evidence type="ECO:0000256" key="2">
    <source>
        <dbReference type="ARBA" id="ARBA00022737"/>
    </source>
</evidence>
<dbReference type="PROSITE" id="PS50897">
    <property type="entry name" value="CTLH"/>
    <property type="match status" value="1"/>
</dbReference>
<evidence type="ECO:0000313" key="4">
    <source>
        <dbReference type="EMBL" id="GKU87314.1"/>
    </source>
</evidence>
<dbReference type="PANTHER" id="PTHR44083">
    <property type="entry name" value="TOPLESS-RELATED PROTEIN 1-RELATED"/>
    <property type="match status" value="1"/>
</dbReference>
<dbReference type="AlphaFoldDB" id="A0AAV5HNV4"/>
<protein>
    <recommendedName>
        <fullName evidence="3">CTLH domain-containing protein</fullName>
    </recommendedName>
</protein>